<dbReference type="SMART" id="SM00382">
    <property type="entry name" value="AAA"/>
    <property type="match status" value="1"/>
</dbReference>
<dbReference type="Pfam" id="PF08352">
    <property type="entry name" value="oligo_HPY"/>
    <property type="match status" value="1"/>
</dbReference>
<proteinExistence type="inferred from homology"/>
<feature type="domain" description="ABC transporter" evidence="8">
    <location>
        <begin position="23"/>
        <end position="274"/>
    </location>
</feature>
<dbReference type="SUPFAM" id="SSF52540">
    <property type="entry name" value="P-loop containing nucleoside triphosphate hydrolases"/>
    <property type="match status" value="1"/>
</dbReference>
<dbReference type="InterPro" id="IPR027417">
    <property type="entry name" value="P-loop_NTPase"/>
</dbReference>
<protein>
    <submittedName>
        <fullName evidence="9">ABC transporter ATP-binding protein</fullName>
    </submittedName>
</protein>
<keyword evidence="4" id="KW-1003">Cell membrane</keyword>
<evidence type="ECO:0000259" key="8">
    <source>
        <dbReference type="PROSITE" id="PS50893"/>
    </source>
</evidence>
<keyword evidence="10" id="KW-1185">Reference proteome</keyword>
<dbReference type="RefSeq" id="WP_267611700.1">
    <property type="nucleotide sequence ID" value="NZ_JAOVZQ010000001.1"/>
</dbReference>
<keyword evidence="6 9" id="KW-0067">ATP-binding</keyword>
<dbReference type="Proteomes" id="UP001081283">
    <property type="component" value="Unassembled WGS sequence"/>
</dbReference>
<keyword evidence="3" id="KW-0813">Transport</keyword>
<dbReference type="NCBIfam" id="TIGR01727">
    <property type="entry name" value="oligo_HPY"/>
    <property type="match status" value="1"/>
</dbReference>
<dbReference type="InterPro" id="IPR003439">
    <property type="entry name" value="ABC_transporter-like_ATP-bd"/>
</dbReference>
<dbReference type="InterPro" id="IPR003593">
    <property type="entry name" value="AAA+_ATPase"/>
</dbReference>
<evidence type="ECO:0000313" key="10">
    <source>
        <dbReference type="Proteomes" id="UP001081283"/>
    </source>
</evidence>
<organism evidence="9 10">
    <name type="scientific">Hoeflea ulvae</name>
    <dbReference type="NCBI Taxonomy" id="2983764"/>
    <lineage>
        <taxon>Bacteria</taxon>
        <taxon>Pseudomonadati</taxon>
        <taxon>Pseudomonadota</taxon>
        <taxon>Alphaproteobacteria</taxon>
        <taxon>Hyphomicrobiales</taxon>
        <taxon>Rhizobiaceae</taxon>
        <taxon>Hoeflea</taxon>
    </lineage>
</organism>
<dbReference type="CDD" id="cd03257">
    <property type="entry name" value="ABC_NikE_OppD_transporters"/>
    <property type="match status" value="1"/>
</dbReference>
<evidence type="ECO:0000256" key="4">
    <source>
        <dbReference type="ARBA" id="ARBA00022475"/>
    </source>
</evidence>
<dbReference type="PANTHER" id="PTHR43297">
    <property type="entry name" value="OLIGOPEPTIDE TRANSPORT ATP-BINDING PROTEIN APPD"/>
    <property type="match status" value="1"/>
</dbReference>
<evidence type="ECO:0000256" key="5">
    <source>
        <dbReference type="ARBA" id="ARBA00022741"/>
    </source>
</evidence>
<keyword evidence="7" id="KW-0472">Membrane</keyword>
<sequence>MISSDTAPVAGHSDASAAASTVLEVEGLTTRFRSRSGSVTAVDDISFSVKAGETLAIVGESGSGKSVTAMSLIRLLPEPAAQISARRISFGETDLTSLDSQGWRKIRGNKIAMIFQDPMSSLHPIMRIGQQITEVLETHTTLTSSERTARAIELLQLVRIPEPEQRMREYPHNLSGGMRQRVMIAIALACNPQLLIADEPTTALDVTIQAQILNLLKDLQERLGMAVIFITHDMGVVAETADRVVVMYGGRVVESASVTDLFKHTRHPYTAGLMAAIPKIDLTARHGSERLQEIPGVVPSLQELPEGCAFAARCKYVTDRCTAARPPLDEIAPGQFVACFRAEALGELNR</sequence>
<comment type="subcellular location">
    <subcellularLocation>
        <location evidence="1">Cell inner membrane</location>
        <topology evidence="1">Peripheral membrane protein</topology>
    </subcellularLocation>
</comment>
<dbReference type="Pfam" id="PF00005">
    <property type="entry name" value="ABC_tran"/>
    <property type="match status" value="1"/>
</dbReference>
<evidence type="ECO:0000313" key="9">
    <source>
        <dbReference type="EMBL" id="MCY0093752.1"/>
    </source>
</evidence>
<dbReference type="PROSITE" id="PS00211">
    <property type="entry name" value="ABC_TRANSPORTER_1"/>
    <property type="match status" value="1"/>
</dbReference>
<evidence type="ECO:0000256" key="6">
    <source>
        <dbReference type="ARBA" id="ARBA00022840"/>
    </source>
</evidence>
<dbReference type="PANTHER" id="PTHR43297:SF2">
    <property type="entry name" value="DIPEPTIDE TRANSPORT ATP-BINDING PROTEIN DPPD"/>
    <property type="match status" value="1"/>
</dbReference>
<keyword evidence="5" id="KW-0547">Nucleotide-binding</keyword>
<dbReference type="PROSITE" id="PS50893">
    <property type="entry name" value="ABC_TRANSPORTER_2"/>
    <property type="match status" value="1"/>
</dbReference>
<dbReference type="GO" id="GO:0005524">
    <property type="term" value="F:ATP binding"/>
    <property type="evidence" value="ECO:0007669"/>
    <property type="project" value="UniProtKB-KW"/>
</dbReference>
<evidence type="ECO:0000256" key="7">
    <source>
        <dbReference type="ARBA" id="ARBA00023136"/>
    </source>
</evidence>
<dbReference type="Gene3D" id="3.40.50.300">
    <property type="entry name" value="P-loop containing nucleotide triphosphate hydrolases"/>
    <property type="match status" value="1"/>
</dbReference>
<accession>A0ABT3YDJ3</accession>
<dbReference type="EMBL" id="JAOVZQ010000001">
    <property type="protein sequence ID" value="MCY0093752.1"/>
    <property type="molecule type" value="Genomic_DNA"/>
</dbReference>
<evidence type="ECO:0000256" key="2">
    <source>
        <dbReference type="ARBA" id="ARBA00005417"/>
    </source>
</evidence>
<gene>
    <name evidence="9" type="ORF">OEG82_06930</name>
</gene>
<evidence type="ECO:0000256" key="3">
    <source>
        <dbReference type="ARBA" id="ARBA00022448"/>
    </source>
</evidence>
<dbReference type="InterPro" id="IPR050388">
    <property type="entry name" value="ABC_Ni/Peptide_Import"/>
</dbReference>
<reference evidence="9" key="1">
    <citation type="submission" date="2022-10" db="EMBL/GenBank/DDBJ databases">
        <title>Hoeflea sp. J2-29, isolated from marine algae.</title>
        <authorList>
            <person name="Kristyanto S."/>
            <person name="Kim J.M."/>
            <person name="Jeon C.O."/>
        </authorList>
    </citation>
    <scope>NUCLEOTIDE SEQUENCE</scope>
    <source>
        <strain evidence="9">J2-29</strain>
    </source>
</reference>
<comment type="similarity">
    <text evidence="2">Belongs to the ABC transporter superfamily.</text>
</comment>
<name>A0ABT3YDJ3_9HYPH</name>
<dbReference type="InterPro" id="IPR013563">
    <property type="entry name" value="Oligopep_ABC_C"/>
</dbReference>
<comment type="caution">
    <text evidence="9">The sequence shown here is derived from an EMBL/GenBank/DDBJ whole genome shotgun (WGS) entry which is preliminary data.</text>
</comment>
<evidence type="ECO:0000256" key="1">
    <source>
        <dbReference type="ARBA" id="ARBA00004417"/>
    </source>
</evidence>
<dbReference type="InterPro" id="IPR017871">
    <property type="entry name" value="ABC_transporter-like_CS"/>
</dbReference>